<evidence type="ECO:0000313" key="2">
    <source>
        <dbReference type="EMBL" id="KKW23176.1"/>
    </source>
</evidence>
<dbReference type="Proteomes" id="UP000034273">
    <property type="component" value="Unassembled WGS sequence"/>
</dbReference>
<name>A0A0G1WWS8_9BACT</name>
<evidence type="ECO:0000259" key="1">
    <source>
        <dbReference type="Pfam" id="PF13482"/>
    </source>
</evidence>
<accession>A0A0G1WWS8</accession>
<dbReference type="EMBL" id="LCQW01000027">
    <property type="protein sequence ID" value="KKW23176.1"/>
    <property type="molecule type" value="Genomic_DNA"/>
</dbReference>
<dbReference type="InterPro" id="IPR036397">
    <property type="entry name" value="RNaseH_sf"/>
</dbReference>
<reference evidence="2 3" key="1">
    <citation type="journal article" date="2015" name="Nature">
        <title>rRNA introns, odd ribosomes, and small enigmatic genomes across a large radiation of phyla.</title>
        <authorList>
            <person name="Brown C.T."/>
            <person name="Hug L.A."/>
            <person name="Thomas B.C."/>
            <person name="Sharon I."/>
            <person name="Castelle C.J."/>
            <person name="Singh A."/>
            <person name="Wilkins M.J."/>
            <person name="Williams K.H."/>
            <person name="Banfield J.F."/>
        </authorList>
    </citation>
    <scope>NUCLEOTIDE SEQUENCE [LARGE SCALE GENOMIC DNA]</scope>
</reference>
<proteinExistence type="predicted"/>
<gene>
    <name evidence="2" type="ORF">UY67_C0027G0013</name>
</gene>
<protein>
    <submittedName>
        <fullName evidence="2">DEAD/DEAH box helicase domain protein</fullName>
    </submittedName>
</protein>
<dbReference type="Gene3D" id="3.30.420.10">
    <property type="entry name" value="Ribonuclease H-like superfamily/Ribonuclease H"/>
    <property type="match status" value="1"/>
</dbReference>
<sequence>MKVITFDIETANWMSDTGSNDPADLTIALVAVHDSETGQYSSYLVDELSALWSILERTDILVGYNSNHFDIPLLNKYYPGDLSRIKSLDIMAEVHATLGRRLKLDALAEGTLGTKKIANGSLSVQWWRAGEVEKVREYCLKDVEITRRILDYALEHNALKYKELGATKEVKLDASKWLAGTGSAMTYTMGF</sequence>
<comment type="caution">
    <text evidence="2">The sequence shown here is derived from an EMBL/GenBank/DDBJ whole genome shotgun (WGS) entry which is preliminary data.</text>
</comment>
<dbReference type="STRING" id="1618671.UY67_C0027G0013"/>
<feature type="domain" description="YprB ribonuclease H-like" evidence="1">
    <location>
        <begin position="6"/>
        <end position="152"/>
    </location>
</feature>
<keyword evidence="2" id="KW-0067">ATP-binding</keyword>
<dbReference type="SUPFAM" id="SSF53098">
    <property type="entry name" value="Ribonuclease H-like"/>
    <property type="match status" value="1"/>
</dbReference>
<dbReference type="GO" id="GO:0004386">
    <property type="term" value="F:helicase activity"/>
    <property type="evidence" value="ECO:0007669"/>
    <property type="project" value="UniProtKB-KW"/>
</dbReference>
<dbReference type="Pfam" id="PF13482">
    <property type="entry name" value="RNase_H_2"/>
    <property type="match status" value="1"/>
</dbReference>
<organism evidence="2 3">
    <name type="scientific">Candidatus Kaiserbacteria bacterium GW2011_GWA2_52_12</name>
    <dbReference type="NCBI Taxonomy" id="1618671"/>
    <lineage>
        <taxon>Bacteria</taxon>
        <taxon>Candidatus Kaiseribacteriota</taxon>
    </lineage>
</organism>
<dbReference type="InterPro" id="IPR038720">
    <property type="entry name" value="YprB_RNase_H-like_dom"/>
</dbReference>
<dbReference type="AlphaFoldDB" id="A0A0G1WWS8"/>
<keyword evidence="2" id="KW-0547">Nucleotide-binding</keyword>
<dbReference type="InterPro" id="IPR012337">
    <property type="entry name" value="RNaseH-like_sf"/>
</dbReference>
<keyword evidence="2" id="KW-0378">Hydrolase</keyword>
<evidence type="ECO:0000313" key="3">
    <source>
        <dbReference type="Proteomes" id="UP000034273"/>
    </source>
</evidence>
<dbReference type="GO" id="GO:0003676">
    <property type="term" value="F:nucleic acid binding"/>
    <property type="evidence" value="ECO:0007669"/>
    <property type="project" value="InterPro"/>
</dbReference>
<keyword evidence="2" id="KW-0347">Helicase</keyword>